<dbReference type="InterPro" id="IPR058625">
    <property type="entry name" value="MdtA-like_BSH"/>
</dbReference>
<dbReference type="Gene3D" id="2.40.30.170">
    <property type="match status" value="1"/>
</dbReference>
<keyword evidence="4" id="KW-0732">Signal</keyword>
<dbReference type="PANTHER" id="PTHR30158">
    <property type="entry name" value="ACRA/E-RELATED COMPONENT OF DRUG EFFLUX TRANSPORTER"/>
    <property type="match status" value="1"/>
</dbReference>
<dbReference type="InterPro" id="IPR058624">
    <property type="entry name" value="MdtA-like_HH"/>
</dbReference>
<dbReference type="GO" id="GO:0046677">
    <property type="term" value="P:response to antibiotic"/>
    <property type="evidence" value="ECO:0007669"/>
    <property type="project" value="TreeGrafter"/>
</dbReference>
<comment type="subcellular location">
    <subcellularLocation>
        <location evidence="1">Cell envelope</location>
    </subcellularLocation>
</comment>
<feature type="domain" description="Multidrug resistance protein MdtA-like barrel-sandwich hybrid" evidence="6">
    <location>
        <begin position="63"/>
        <end position="206"/>
    </location>
</feature>
<dbReference type="Pfam" id="PF25967">
    <property type="entry name" value="RND-MFP_C"/>
    <property type="match status" value="1"/>
</dbReference>
<comment type="similarity">
    <text evidence="2">Belongs to the membrane fusion protein (MFP) (TC 8.A.1) family.</text>
</comment>
<evidence type="ECO:0000259" key="8">
    <source>
        <dbReference type="Pfam" id="PF25967"/>
    </source>
</evidence>
<dbReference type="InterPro" id="IPR058626">
    <property type="entry name" value="MdtA-like_b-barrel"/>
</dbReference>
<sequence>MRSVPRYTPLAAAIVSLTLLAACGDKKNASNAPPPPPTVSVVTVAAASVAISDELPGRVEASRIAQVRARTPGIVLQRVFKEGGDVKAGETLFRIDPAQTQATFDSASAAVAKAEANLAQADLKVKRYKPLLAAQAVSQQEYDDALTAQKQASADLATARATRQTANLNLGYTTVTAPISGRVGRALVTEGALVGQGEATPLAVVQQLDPIYVTVTQSSTELLRLKQALADGKLKSAGKDQARVTLVTEDGREYPQPGKLLFSDVAVDESSGSVSMRAEFPNPNRNLLPGMYVRAHLEQGVNEAAITVPQQAVVRGAEGATVMIVGADNKVTAQPVKADAAQDNRWIISSGLKGGERVIVEGFQKAKPGGTVNPVPWQGPGAAKGGAPAAGGNGAGAPAAAPANGNAAGAPAAAPAAASAPAASAK</sequence>
<dbReference type="Pfam" id="PF25917">
    <property type="entry name" value="BSH_RND"/>
    <property type="match status" value="1"/>
</dbReference>
<evidence type="ECO:0000313" key="10">
    <source>
        <dbReference type="Proteomes" id="UP000541535"/>
    </source>
</evidence>
<dbReference type="InterPro" id="IPR006143">
    <property type="entry name" value="RND_pump_MFP"/>
</dbReference>
<feature type="signal peptide" evidence="4">
    <location>
        <begin position="1"/>
        <end position="21"/>
    </location>
</feature>
<accession>A0A7W5B710</accession>
<dbReference type="GO" id="GO:0005886">
    <property type="term" value="C:plasma membrane"/>
    <property type="evidence" value="ECO:0007669"/>
    <property type="project" value="UniProtKB-SubCell"/>
</dbReference>
<feature type="domain" description="Multidrug resistance protein MdtA-like alpha-helical hairpin" evidence="5">
    <location>
        <begin position="105"/>
        <end position="173"/>
    </location>
</feature>
<feature type="chain" id="PRO_5031388685" evidence="4">
    <location>
        <begin position="22"/>
        <end position="426"/>
    </location>
</feature>
<feature type="compositionally biased region" description="Low complexity" evidence="3">
    <location>
        <begin position="396"/>
        <end position="426"/>
    </location>
</feature>
<dbReference type="EMBL" id="JACHXD010000002">
    <property type="protein sequence ID" value="MBB3117706.1"/>
    <property type="molecule type" value="Genomic_DNA"/>
</dbReference>
<organism evidence="9 10">
    <name type="scientific">Pseudoduganella violacea</name>
    <dbReference type="NCBI Taxonomy" id="1715466"/>
    <lineage>
        <taxon>Bacteria</taxon>
        <taxon>Pseudomonadati</taxon>
        <taxon>Pseudomonadota</taxon>
        <taxon>Betaproteobacteria</taxon>
        <taxon>Burkholderiales</taxon>
        <taxon>Oxalobacteraceae</taxon>
        <taxon>Telluria group</taxon>
        <taxon>Pseudoduganella</taxon>
    </lineage>
</organism>
<dbReference type="Gene3D" id="1.10.287.470">
    <property type="entry name" value="Helix hairpin bin"/>
    <property type="match status" value="1"/>
</dbReference>
<dbReference type="NCBIfam" id="TIGR01730">
    <property type="entry name" value="RND_mfp"/>
    <property type="match status" value="1"/>
</dbReference>
<dbReference type="Pfam" id="PF25944">
    <property type="entry name" value="Beta-barrel_RND"/>
    <property type="match status" value="1"/>
</dbReference>
<evidence type="ECO:0000313" key="9">
    <source>
        <dbReference type="EMBL" id="MBB3117706.1"/>
    </source>
</evidence>
<reference evidence="9 10" key="1">
    <citation type="submission" date="2020-08" db="EMBL/GenBank/DDBJ databases">
        <title>Genomic Encyclopedia of Type Strains, Phase III (KMG-III): the genomes of soil and plant-associated and newly described type strains.</title>
        <authorList>
            <person name="Whitman W."/>
        </authorList>
    </citation>
    <scope>NUCLEOTIDE SEQUENCE [LARGE SCALE GENOMIC DNA]</scope>
    <source>
        <strain evidence="9 10">CECT 8897</strain>
    </source>
</reference>
<dbReference type="Gene3D" id="2.40.420.20">
    <property type="match status" value="1"/>
</dbReference>
<evidence type="ECO:0000259" key="5">
    <source>
        <dbReference type="Pfam" id="PF25876"/>
    </source>
</evidence>
<evidence type="ECO:0000256" key="3">
    <source>
        <dbReference type="SAM" id="MobiDB-lite"/>
    </source>
</evidence>
<evidence type="ECO:0000256" key="4">
    <source>
        <dbReference type="SAM" id="SignalP"/>
    </source>
</evidence>
<feature type="domain" description="Multidrug resistance protein MdtA-like beta-barrel" evidence="7">
    <location>
        <begin position="210"/>
        <end position="300"/>
    </location>
</feature>
<feature type="compositionally biased region" description="Gly residues" evidence="3">
    <location>
        <begin position="382"/>
        <end position="395"/>
    </location>
</feature>
<protein>
    <submittedName>
        <fullName evidence="9">Membrane fusion protein (Multidrug efflux system)</fullName>
    </submittedName>
</protein>
<dbReference type="Pfam" id="PF25876">
    <property type="entry name" value="HH_MFP_RND"/>
    <property type="match status" value="1"/>
</dbReference>
<dbReference type="GO" id="GO:0022857">
    <property type="term" value="F:transmembrane transporter activity"/>
    <property type="evidence" value="ECO:0007669"/>
    <property type="project" value="InterPro"/>
</dbReference>
<dbReference type="PROSITE" id="PS51257">
    <property type="entry name" value="PROKAR_LIPOPROTEIN"/>
    <property type="match status" value="1"/>
</dbReference>
<gene>
    <name evidence="9" type="ORF">FHS03_000732</name>
</gene>
<comment type="caution">
    <text evidence="9">The sequence shown here is derived from an EMBL/GenBank/DDBJ whole genome shotgun (WGS) entry which is preliminary data.</text>
</comment>
<name>A0A7W5B710_9BURK</name>
<dbReference type="RefSeq" id="WP_183439677.1">
    <property type="nucleotide sequence ID" value="NZ_JACHXD010000002.1"/>
</dbReference>
<feature type="region of interest" description="Disordered" evidence="3">
    <location>
        <begin position="366"/>
        <end position="426"/>
    </location>
</feature>
<dbReference type="InterPro" id="IPR058627">
    <property type="entry name" value="MdtA-like_C"/>
</dbReference>
<evidence type="ECO:0000259" key="7">
    <source>
        <dbReference type="Pfam" id="PF25944"/>
    </source>
</evidence>
<dbReference type="SUPFAM" id="SSF111369">
    <property type="entry name" value="HlyD-like secretion proteins"/>
    <property type="match status" value="1"/>
</dbReference>
<evidence type="ECO:0000259" key="6">
    <source>
        <dbReference type="Pfam" id="PF25917"/>
    </source>
</evidence>
<dbReference type="FunFam" id="2.40.420.20:FF:000001">
    <property type="entry name" value="Efflux RND transporter periplasmic adaptor subunit"/>
    <property type="match status" value="1"/>
</dbReference>
<dbReference type="PANTHER" id="PTHR30158:SF3">
    <property type="entry name" value="MULTIDRUG EFFLUX PUMP SUBUNIT ACRA-RELATED"/>
    <property type="match status" value="1"/>
</dbReference>
<keyword evidence="10" id="KW-1185">Reference proteome</keyword>
<evidence type="ECO:0000256" key="1">
    <source>
        <dbReference type="ARBA" id="ARBA00004196"/>
    </source>
</evidence>
<evidence type="ECO:0000256" key="2">
    <source>
        <dbReference type="ARBA" id="ARBA00009477"/>
    </source>
</evidence>
<dbReference type="Proteomes" id="UP000541535">
    <property type="component" value="Unassembled WGS sequence"/>
</dbReference>
<dbReference type="AlphaFoldDB" id="A0A7W5B710"/>
<feature type="domain" description="Multidrug resistance protein MdtA-like C-terminal permuted SH3" evidence="8">
    <location>
        <begin position="305"/>
        <end position="365"/>
    </location>
</feature>
<proteinExistence type="inferred from homology"/>
<dbReference type="Gene3D" id="2.40.50.100">
    <property type="match status" value="1"/>
</dbReference>